<evidence type="ECO:0000313" key="2">
    <source>
        <dbReference type="EMBL" id="QYY44549.1"/>
    </source>
</evidence>
<reference evidence="2 3" key="1">
    <citation type="submission" date="2021-08" db="EMBL/GenBank/DDBJ databases">
        <title>Complete genome sequence of the strain Aneurinibacillus thermoaerophilus CCM 8960.</title>
        <authorList>
            <person name="Musilova J."/>
            <person name="Kourilova X."/>
            <person name="Pernicova I."/>
            <person name="Bezdicek M."/>
            <person name="Lengerova M."/>
            <person name="Obruca S."/>
            <person name="Sedlar K."/>
        </authorList>
    </citation>
    <scope>NUCLEOTIDE SEQUENCE [LARGE SCALE GENOMIC DNA]</scope>
    <source>
        <strain evidence="2 3">CCM 8960</strain>
    </source>
</reference>
<evidence type="ECO:0000313" key="3">
    <source>
        <dbReference type="Proteomes" id="UP000826616"/>
    </source>
</evidence>
<protein>
    <submittedName>
        <fullName evidence="2">Helix-turn-helix domain-containing protein</fullName>
    </submittedName>
</protein>
<sequence length="87" mass="10112">MAHKARENDPEALCAILHLFEPKIKKSSRFIPFRDRDDVEQEVKTEIVRALRRFDISATPGFWEFIESLKPGECLSDTVDNDHVNKL</sequence>
<proteinExistence type="predicted"/>
<gene>
    <name evidence="2" type="ORF">K3F53_09420</name>
</gene>
<dbReference type="Pfam" id="PF12645">
    <property type="entry name" value="HTH_16"/>
    <property type="match status" value="1"/>
</dbReference>
<dbReference type="InterPro" id="IPR024760">
    <property type="entry name" value="HTH_dom_conjug_TS-like"/>
</dbReference>
<organism evidence="2 3">
    <name type="scientific">Aneurinibacillus thermoaerophilus</name>
    <dbReference type="NCBI Taxonomy" id="143495"/>
    <lineage>
        <taxon>Bacteria</taxon>
        <taxon>Bacillati</taxon>
        <taxon>Bacillota</taxon>
        <taxon>Bacilli</taxon>
        <taxon>Bacillales</taxon>
        <taxon>Paenibacillaceae</taxon>
        <taxon>Aneurinibacillus group</taxon>
        <taxon>Aneurinibacillus</taxon>
    </lineage>
</organism>
<name>A0ABX8YFZ3_ANETH</name>
<accession>A0ABX8YFZ3</accession>
<evidence type="ECO:0000259" key="1">
    <source>
        <dbReference type="Pfam" id="PF12645"/>
    </source>
</evidence>
<feature type="domain" description="Helix-turn-helix conjugative transposon-like" evidence="1">
    <location>
        <begin position="4"/>
        <end position="55"/>
    </location>
</feature>
<dbReference type="Proteomes" id="UP000826616">
    <property type="component" value="Chromosome"/>
</dbReference>
<dbReference type="EMBL" id="CP080764">
    <property type="protein sequence ID" value="QYY44549.1"/>
    <property type="molecule type" value="Genomic_DNA"/>
</dbReference>
<keyword evidence="3" id="KW-1185">Reference proteome</keyword>